<evidence type="ECO:0000256" key="1">
    <source>
        <dbReference type="ARBA" id="ARBA00023015"/>
    </source>
</evidence>
<dbReference type="GO" id="GO:0005829">
    <property type="term" value="C:cytosol"/>
    <property type="evidence" value="ECO:0007669"/>
    <property type="project" value="TreeGrafter"/>
</dbReference>
<evidence type="ECO:0000313" key="7">
    <source>
        <dbReference type="Proteomes" id="UP000315343"/>
    </source>
</evidence>
<dbReference type="Proteomes" id="UP000315343">
    <property type="component" value="Unassembled WGS sequence"/>
</dbReference>
<feature type="domain" description="HTH crp-type" evidence="5">
    <location>
        <begin position="151"/>
        <end position="218"/>
    </location>
</feature>
<dbReference type="PRINTS" id="PR00034">
    <property type="entry name" value="HTHCRP"/>
</dbReference>
<proteinExistence type="predicted"/>
<dbReference type="GO" id="GO:0003700">
    <property type="term" value="F:DNA-binding transcription factor activity"/>
    <property type="evidence" value="ECO:0007669"/>
    <property type="project" value="TreeGrafter"/>
</dbReference>
<dbReference type="PROSITE" id="PS51063">
    <property type="entry name" value="HTH_CRP_2"/>
    <property type="match status" value="1"/>
</dbReference>
<evidence type="ECO:0000256" key="2">
    <source>
        <dbReference type="ARBA" id="ARBA00023125"/>
    </source>
</evidence>
<dbReference type="Pfam" id="PF00027">
    <property type="entry name" value="cNMP_binding"/>
    <property type="match status" value="1"/>
</dbReference>
<dbReference type="InterPro" id="IPR036388">
    <property type="entry name" value="WH-like_DNA-bd_sf"/>
</dbReference>
<dbReference type="InterPro" id="IPR050397">
    <property type="entry name" value="Env_Response_Regulators"/>
</dbReference>
<dbReference type="SMART" id="SM00100">
    <property type="entry name" value="cNMP"/>
    <property type="match status" value="1"/>
</dbReference>
<dbReference type="PANTHER" id="PTHR24567:SF26">
    <property type="entry name" value="REGULATORY PROTEIN YEIL"/>
    <property type="match status" value="1"/>
</dbReference>
<dbReference type="PROSITE" id="PS50042">
    <property type="entry name" value="CNMP_BINDING_3"/>
    <property type="match status" value="1"/>
</dbReference>
<gene>
    <name evidence="6" type="ORF">LY60_00253</name>
</gene>
<name>A0A562JKA6_9FIRM</name>
<dbReference type="InterPro" id="IPR018490">
    <property type="entry name" value="cNMP-bd_dom_sf"/>
</dbReference>
<dbReference type="OrthoDB" id="9798104at2"/>
<comment type="caution">
    <text evidence="6">The sequence shown here is derived from an EMBL/GenBank/DDBJ whole genome shotgun (WGS) entry which is preliminary data.</text>
</comment>
<reference evidence="6 7" key="1">
    <citation type="submission" date="2019-07" db="EMBL/GenBank/DDBJ databases">
        <title>Genomic Encyclopedia of Type Strains, Phase I: the one thousand microbial genomes (KMG-I) project.</title>
        <authorList>
            <person name="Kyrpides N."/>
        </authorList>
    </citation>
    <scope>NUCLEOTIDE SEQUENCE [LARGE SCALE GENOMIC DNA]</scope>
    <source>
        <strain evidence="6 7">DSM 13558</strain>
    </source>
</reference>
<dbReference type="SUPFAM" id="SSF46785">
    <property type="entry name" value="Winged helix' DNA-binding domain"/>
    <property type="match status" value="1"/>
</dbReference>
<dbReference type="InterPro" id="IPR014710">
    <property type="entry name" value="RmlC-like_jellyroll"/>
</dbReference>
<dbReference type="PANTHER" id="PTHR24567">
    <property type="entry name" value="CRP FAMILY TRANSCRIPTIONAL REGULATORY PROTEIN"/>
    <property type="match status" value="1"/>
</dbReference>
<evidence type="ECO:0000259" key="5">
    <source>
        <dbReference type="PROSITE" id="PS51063"/>
    </source>
</evidence>
<dbReference type="InterPro" id="IPR000595">
    <property type="entry name" value="cNMP-bd_dom"/>
</dbReference>
<dbReference type="InterPro" id="IPR012318">
    <property type="entry name" value="HTH_CRP"/>
</dbReference>
<dbReference type="CDD" id="cd00092">
    <property type="entry name" value="HTH_CRP"/>
    <property type="match status" value="1"/>
</dbReference>
<feature type="domain" description="Cyclic nucleotide-binding" evidence="4">
    <location>
        <begin position="17"/>
        <end position="126"/>
    </location>
</feature>
<keyword evidence="3" id="KW-0804">Transcription</keyword>
<organism evidence="6 7">
    <name type="scientific">Sedimentibacter saalensis</name>
    <dbReference type="NCBI Taxonomy" id="130788"/>
    <lineage>
        <taxon>Bacteria</taxon>
        <taxon>Bacillati</taxon>
        <taxon>Bacillota</taxon>
        <taxon>Tissierellia</taxon>
        <taxon>Sedimentibacter</taxon>
    </lineage>
</organism>
<dbReference type="Gene3D" id="2.60.120.10">
    <property type="entry name" value="Jelly Rolls"/>
    <property type="match status" value="1"/>
</dbReference>
<evidence type="ECO:0000256" key="3">
    <source>
        <dbReference type="ARBA" id="ARBA00023163"/>
    </source>
</evidence>
<sequence>MECSCKFNGLCTSKIALFSMLTFEEHNALISKSEHLDYKKGDIIFRESDPADKIIIVRYGRVKLNHYSMDGKEYVTDILVESDIYGEQNIFGGGKYDVNAVALEPTGVCIISQEDIQKMIMNRPEVGVKLLNVVGVKLSSANELIELLSINDAKSRLAGFLLYRNTRIKKELIELSRDDIAAYINLTRETISRKLNELEDEGCIQLDGHKKIKIINKEALREIYENRN</sequence>
<dbReference type="CDD" id="cd00038">
    <property type="entry name" value="CAP_ED"/>
    <property type="match status" value="1"/>
</dbReference>
<dbReference type="GO" id="GO:0003677">
    <property type="term" value="F:DNA binding"/>
    <property type="evidence" value="ECO:0007669"/>
    <property type="project" value="UniProtKB-KW"/>
</dbReference>
<accession>A0A562JKA6</accession>
<dbReference type="SMART" id="SM00419">
    <property type="entry name" value="HTH_CRP"/>
    <property type="match status" value="1"/>
</dbReference>
<dbReference type="SUPFAM" id="SSF51206">
    <property type="entry name" value="cAMP-binding domain-like"/>
    <property type="match status" value="1"/>
</dbReference>
<dbReference type="InterPro" id="IPR036390">
    <property type="entry name" value="WH_DNA-bd_sf"/>
</dbReference>
<dbReference type="RefSeq" id="WP_145078865.1">
    <property type="nucleotide sequence ID" value="NZ_DAMBUX010000009.1"/>
</dbReference>
<dbReference type="Gene3D" id="1.10.10.10">
    <property type="entry name" value="Winged helix-like DNA-binding domain superfamily/Winged helix DNA-binding domain"/>
    <property type="match status" value="1"/>
</dbReference>
<dbReference type="AlphaFoldDB" id="A0A562JKA6"/>
<keyword evidence="2" id="KW-0238">DNA-binding</keyword>
<keyword evidence="1" id="KW-0805">Transcription regulation</keyword>
<dbReference type="EMBL" id="VLKH01000001">
    <property type="protein sequence ID" value="TWH83641.1"/>
    <property type="molecule type" value="Genomic_DNA"/>
</dbReference>
<evidence type="ECO:0000313" key="6">
    <source>
        <dbReference type="EMBL" id="TWH83641.1"/>
    </source>
</evidence>
<protein>
    <submittedName>
        <fullName evidence="6">CRP/FNR family transcriptional regulator</fullName>
    </submittedName>
</protein>
<keyword evidence="7" id="KW-1185">Reference proteome</keyword>
<evidence type="ECO:0000259" key="4">
    <source>
        <dbReference type="PROSITE" id="PS50042"/>
    </source>
</evidence>
<dbReference type="Pfam" id="PF13545">
    <property type="entry name" value="HTH_Crp_2"/>
    <property type="match status" value="1"/>
</dbReference>